<sequence length="332" mass="35222">MVVAANNNIPTAVSLAAGGIAGAVEAGVTYPFEFAKTRVQLRNEEASAAAKSTSAPAAGPRNRNMTTAAPLSPSTSKQLPLPRQRAPNPLLVIRDVVRHEGARALYKGCGSLVVGSIGKDGVRFVSFDAIKNAYKDKRTGTLTPLRNMLAGMSAGVVASICAVTPTERIKTALIDDARHARRFTSTLHCVRCIVAEDGLIGGLYKGFAGTTLKQASATAFRMGTYNILKDFEATRNIQQGVATNFANGMVAGVVTTYATQPFDTIKTRSQSARGATTVEAFSSILADHGVRGLWRGTVMRLGRTILAGGILFTVYEQMCRILMPVMAPRAMI</sequence>
<evidence type="ECO:0000256" key="8">
    <source>
        <dbReference type="ARBA" id="ARBA00023128"/>
    </source>
</evidence>
<evidence type="ECO:0000256" key="10">
    <source>
        <dbReference type="PROSITE-ProRule" id="PRU00282"/>
    </source>
</evidence>
<evidence type="ECO:0000256" key="7">
    <source>
        <dbReference type="ARBA" id="ARBA00022989"/>
    </source>
</evidence>
<dbReference type="Gene3D" id="1.50.40.10">
    <property type="entry name" value="Mitochondrial carrier domain"/>
    <property type="match status" value="1"/>
</dbReference>
<feature type="repeat" description="Solcar" evidence="10">
    <location>
        <begin position="142"/>
        <end position="231"/>
    </location>
</feature>
<evidence type="ECO:0000256" key="11">
    <source>
        <dbReference type="RuleBase" id="RU000488"/>
    </source>
</evidence>
<keyword evidence="6" id="KW-0999">Mitochondrion inner membrane</keyword>
<evidence type="ECO:0000256" key="5">
    <source>
        <dbReference type="ARBA" id="ARBA00022737"/>
    </source>
</evidence>
<proteinExistence type="inferred from homology"/>
<keyword evidence="4 10" id="KW-0812">Transmembrane</keyword>
<dbReference type="PROSITE" id="PS50920">
    <property type="entry name" value="SOLCAR"/>
    <property type="match status" value="3"/>
</dbReference>
<dbReference type="InterPro" id="IPR023395">
    <property type="entry name" value="MCP_dom_sf"/>
</dbReference>
<comment type="subcellular location">
    <subcellularLocation>
        <location evidence="1">Mitochondrion membrane</location>
        <topology evidence="1">Multi-pass membrane protein</topology>
    </subcellularLocation>
</comment>
<feature type="region of interest" description="Disordered" evidence="12">
    <location>
        <begin position="45"/>
        <end position="83"/>
    </location>
</feature>
<feature type="compositionally biased region" description="Low complexity" evidence="12">
    <location>
        <begin position="46"/>
        <end position="58"/>
    </location>
</feature>
<dbReference type="PANTHER" id="PTHR45788:SF3">
    <property type="entry name" value="TRICARBOXYLATE TRANSPORT PROTEIN"/>
    <property type="match status" value="1"/>
</dbReference>
<evidence type="ECO:0000256" key="2">
    <source>
        <dbReference type="ARBA" id="ARBA00006375"/>
    </source>
</evidence>
<keyword evidence="9 10" id="KW-0472">Membrane</keyword>
<dbReference type="InterPro" id="IPR049563">
    <property type="entry name" value="TXTP-like"/>
</dbReference>
<dbReference type="PANTHER" id="PTHR45788">
    <property type="entry name" value="SUCCINATE/FUMARATE MITOCHONDRIAL TRANSPORTER-RELATED"/>
    <property type="match status" value="1"/>
</dbReference>
<evidence type="ECO:0000313" key="13">
    <source>
        <dbReference type="EMBL" id="KAK8238210.1"/>
    </source>
</evidence>
<dbReference type="Proteomes" id="UP001492380">
    <property type="component" value="Unassembled WGS sequence"/>
</dbReference>
<evidence type="ECO:0000313" key="14">
    <source>
        <dbReference type="Proteomes" id="UP001492380"/>
    </source>
</evidence>
<organism evidence="13 14">
    <name type="scientific">Phyllosticta capitalensis</name>
    <dbReference type="NCBI Taxonomy" id="121624"/>
    <lineage>
        <taxon>Eukaryota</taxon>
        <taxon>Fungi</taxon>
        <taxon>Dikarya</taxon>
        <taxon>Ascomycota</taxon>
        <taxon>Pezizomycotina</taxon>
        <taxon>Dothideomycetes</taxon>
        <taxon>Dothideomycetes incertae sedis</taxon>
        <taxon>Botryosphaeriales</taxon>
        <taxon>Phyllostictaceae</taxon>
        <taxon>Phyllosticta</taxon>
    </lineage>
</organism>
<keyword evidence="3 11" id="KW-0813">Transport</keyword>
<feature type="repeat" description="Solcar" evidence="10">
    <location>
        <begin position="239"/>
        <end position="321"/>
    </location>
</feature>
<evidence type="ECO:0000256" key="1">
    <source>
        <dbReference type="ARBA" id="ARBA00004225"/>
    </source>
</evidence>
<reference evidence="13 14" key="1">
    <citation type="submission" date="2024-04" db="EMBL/GenBank/DDBJ databases">
        <title>Phyllosticta paracitricarpa is synonymous to the EU quarantine fungus P. citricarpa based on phylogenomic analyses.</title>
        <authorList>
            <consortium name="Lawrence Berkeley National Laboratory"/>
            <person name="Van Ingen-Buijs V.A."/>
            <person name="Van Westerhoven A.C."/>
            <person name="Haridas S."/>
            <person name="Skiadas P."/>
            <person name="Martin F."/>
            <person name="Groenewald J.Z."/>
            <person name="Crous P.W."/>
            <person name="Seidl M.F."/>
        </authorList>
    </citation>
    <scope>NUCLEOTIDE SEQUENCE [LARGE SCALE GENOMIC DNA]</scope>
    <source>
        <strain evidence="13 14">CBS 123374</strain>
    </source>
</reference>
<keyword evidence="8" id="KW-0496">Mitochondrion</keyword>
<gene>
    <name evidence="13" type="ORF">HDK90DRAFT_482672</name>
</gene>
<keyword evidence="5" id="KW-0677">Repeat</keyword>
<name>A0ABR1YTA7_9PEZI</name>
<protein>
    <submittedName>
        <fullName evidence="13">Tricarboxylate transport protein, mitochondrial</fullName>
    </submittedName>
</protein>
<evidence type="ECO:0000256" key="3">
    <source>
        <dbReference type="ARBA" id="ARBA00022448"/>
    </source>
</evidence>
<comment type="caution">
    <text evidence="13">The sequence shown here is derived from an EMBL/GenBank/DDBJ whole genome shotgun (WGS) entry which is preliminary data.</text>
</comment>
<evidence type="ECO:0000256" key="6">
    <source>
        <dbReference type="ARBA" id="ARBA00022792"/>
    </source>
</evidence>
<dbReference type="EMBL" id="JBBWRZ010000004">
    <property type="protein sequence ID" value="KAK8238210.1"/>
    <property type="molecule type" value="Genomic_DNA"/>
</dbReference>
<keyword evidence="7" id="KW-1133">Transmembrane helix</keyword>
<keyword evidence="14" id="KW-1185">Reference proteome</keyword>
<accession>A0ABR1YTA7</accession>
<dbReference type="Pfam" id="PF00153">
    <property type="entry name" value="Mito_carr"/>
    <property type="match status" value="3"/>
</dbReference>
<dbReference type="InterPro" id="IPR018108">
    <property type="entry name" value="MCP_transmembrane"/>
</dbReference>
<evidence type="ECO:0000256" key="12">
    <source>
        <dbReference type="SAM" id="MobiDB-lite"/>
    </source>
</evidence>
<evidence type="ECO:0000256" key="9">
    <source>
        <dbReference type="ARBA" id="ARBA00023136"/>
    </source>
</evidence>
<dbReference type="SUPFAM" id="SSF103506">
    <property type="entry name" value="Mitochondrial carrier"/>
    <property type="match status" value="1"/>
</dbReference>
<comment type="similarity">
    <text evidence="2 11">Belongs to the mitochondrial carrier (TC 2.A.29) family.</text>
</comment>
<feature type="repeat" description="Solcar" evidence="10">
    <location>
        <begin position="9"/>
        <end position="133"/>
    </location>
</feature>
<evidence type="ECO:0000256" key="4">
    <source>
        <dbReference type="ARBA" id="ARBA00022692"/>
    </source>
</evidence>
<feature type="compositionally biased region" description="Polar residues" evidence="12">
    <location>
        <begin position="63"/>
        <end position="78"/>
    </location>
</feature>